<organism evidence="8 9">
    <name type="scientific">Cuscuta campestris</name>
    <dbReference type="NCBI Taxonomy" id="132261"/>
    <lineage>
        <taxon>Eukaryota</taxon>
        <taxon>Viridiplantae</taxon>
        <taxon>Streptophyta</taxon>
        <taxon>Embryophyta</taxon>
        <taxon>Tracheophyta</taxon>
        <taxon>Spermatophyta</taxon>
        <taxon>Magnoliopsida</taxon>
        <taxon>eudicotyledons</taxon>
        <taxon>Gunneridae</taxon>
        <taxon>Pentapetalae</taxon>
        <taxon>asterids</taxon>
        <taxon>lamiids</taxon>
        <taxon>Solanales</taxon>
        <taxon>Convolvulaceae</taxon>
        <taxon>Cuscuteae</taxon>
        <taxon>Cuscuta</taxon>
        <taxon>Cuscuta subgen. Grammica</taxon>
        <taxon>Cuscuta sect. Cleistogrammica</taxon>
    </lineage>
</organism>
<dbReference type="InterPro" id="IPR036259">
    <property type="entry name" value="MFS_trans_sf"/>
</dbReference>
<accession>A0A484MUH4</accession>
<keyword evidence="3 7" id="KW-1133">Transmembrane helix</keyword>
<feature type="transmembrane region" description="Helical" evidence="7">
    <location>
        <begin position="43"/>
        <end position="63"/>
    </location>
</feature>
<dbReference type="PANTHER" id="PTHR11662:SF424">
    <property type="entry name" value="ANION TRANSPORTER 4, CHLOROPLASTIC-RELATED"/>
    <property type="match status" value="1"/>
</dbReference>
<comment type="similarity">
    <text evidence="5">Belongs to the major facilitator superfamily. Sodium/anion cotransporter (TC 2.A.1.14) family.</text>
</comment>
<reference evidence="8 9" key="1">
    <citation type="submission" date="2018-04" db="EMBL/GenBank/DDBJ databases">
        <authorList>
            <person name="Vogel A."/>
        </authorList>
    </citation>
    <scope>NUCLEOTIDE SEQUENCE [LARGE SCALE GENOMIC DNA]</scope>
</reference>
<comment type="similarity">
    <text evidence="6">Belongs to the major facilitator superfamily. Phosphate:H(+) symporter (TC 2.A.1.9) family.</text>
</comment>
<dbReference type="SUPFAM" id="SSF103473">
    <property type="entry name" value="MFS general substrate transporter"/>
    <property type="match status" value="1"/>
</dbReference>
<feature type="transmembrane region" description="Helical" evidence="7">
    <location>
        <begin position="69"/>
        <end position="100"/>
    </location>
</feature>
<dbReference type="GO" id="GO:0016020">
    <property type="term" value="C:membrane"/>
    <property type="evidence" value="ECO:0007669"/>
    <property type="project" value="UniProtKB-SubCell"/>
</dbReference>
<keyword evidence="4 7" id="KW-0472">Membrane</keyword>
<evidence type="ECO:0008006" key="10">
    <source>
        <dbReference type="Google" id="ProtNLM"/>
    </source>
</evidence>
<dbReference type="PANTHER" id="PTHR11662">
    <property type="entry name" value="SOLUTE CARRIER FAMILY 17"/>
    <property type="match status" value="1"/>
</dbReference>
<dbReference type="EMBL" id="OOIL02004368">
    <property type="protein sequence ID" value="VFQ91434.1"/>
    <property type="molecule type" value="Genomic_DNA"/>
</dbReference>
<protein>
    <recommendedName>
        <fullName evidence="10">Major facilitator superfamily (MFS) profile domain-containing protein</fullName>
    </recommendedName>
</protein>
<evidence type="ECO:0000313" key="9">
    <source>
        <dbReference type="Proteomes" id="UP000595140"/>
    </source>
</evidence>
<feature type="transmembrane region" description="Helical" evidence="7">
    <location>
        <begin position="12"/>
        <end position="31"/>
    </location>
</feature>
<evidence type="ECO:0000256" key="4">
    <source>
        <dbReference type="ARBA" id="ARBA00023136"/>
    </source>
</evidence>
<proteinExistence type="inferred from homology"/>
<dbReference type="GO" id="GO:0009536">
    <property type="term" value="C:plastid"/>
    <property type="evidence" value="ECO:0007669"/>
    <property type="project" value="TreeGrafter"/>
</dbReference>
<evidence type="ECO:0000256" key="6">
    <source>
        <dbReference type="ARBA" id="ARBA00044504"/>
    </source>
</evidence>
<dbReference type="InterPro" id="IPR011701">
    <property type="entry name" value="MFS"/>
</dbReference>
<evidence type="ECO:0000256" key="1">
    <source>
        <dbReference type="ARBA" id="ARBA00004141"/>
    </source>
</evidence>
<dbReference type="Proteomes" id="UP000595140">
    <property type="component" value="Unassembled WGS sequence"/>
</dbReference>
<dbReference type="AlphaFoldDB" id="A0A484MUH4"/>
<evidence type="ECO:0000256" key="7">
    <source>
        <dbReference type="SAM" id="Phobius"/>
    </source>
</evidence>
<keyword evidence="2 7" id="KW-0812">Transmembrane</keyword>
<sequence>MGVSLRPGTVFHWMLLSIAEDVALPCMNNMIARCFPRTERSRAVALAMAGFQLGSAIGLTLSNSHVPGWFVWTICYIWSIRLSLGSELGIFVMLSWMPIYFKTIYRVDLRQAAWFSAVPWSIMALMGYAAGVLSDRMIRIGMSVTPTRKVMQSFGFFGPGVALIGLTKAPAPTPTIASAWLTLAVGLKAFSHSGFLVNFQEIVPQYSGVLHATIGRRVTIAADDGGGHRSER</sequence>
<feature type="transmembrane region" description="Helical" evidence="7">
    <location>
        <begin position="112"/>
        <end position="133"/>
    </location>
</feature>
<dbReference type="OrthoDB" id="2250022at2759"/>
<dbReference type="InterPro" id="IPR050382">
    <property type="entry name" value="MFS_Na/Anion_cotransporter"/>
</dbReference>
<dbReference type="GO" id="GO:0005315">
    <property type="term" value="F:phosphate transmembrane transporter activity"/>
    <property type="evidence" value="ECO:0007669"/>
    <property type="project" value="TreeGrafter"/>
</dbReference>
<name>A0A484MUH4_9ASTE</name>
<gene>
    <name evidence="8" type="ORF">CCAM_LOCUS33210</name>
</gene>
<keyword evidence="9" id="KW-1185">Reference proteome</keyword>
<evidence type="ECO:0000313" key="8">
    <source>
        <dbReference type="EMBL" id="VFQ91434.1"/>
    </source>
</evidence>
<evidence type="ECO:0000256" key="3">
    <source>
        <dbReference type="ARBA" id="ARBA00022989"/>
    </source>
</evidence>
<comment type="subcellular location">
    <subcellularLocation>
        <location evidence="1">Membrane</location>
        <topology evidence="1">Multi-pass membrane protein</topology>
    </subcellularLocation>
</comment>
<dbReference type="Gene3D" id="1.20.1250.20">
    <property type="entry name" value="MFS general substrate transporter like domains"/>
    <property type="match status" value="1"/>
</dbReference>
<evidence type="ECO:0000256" key="2">
    <source>
        <dbReference type="ARBA" id="ARBA00022692"/>
    </source>
</evidence>
<evidence type="ECO:0000256" key="5">
    <source>
        <dbReference type="ARBA" id="ARBA00024362"/>
    </source>
</evidence>
<dbReference type="Pfam" id="PF07690">
    <property type="entry name" value="MFS_1"/>
    <property type="match status" value="1"/>
</dbReference>